<dbReference type="PANTHER" id="PTHR36452:SF1">
    <property type="entry name" value="DUF2461 DOMAIN-CONTAINING PROTEIN"/>
    <property type="match status" value="1"/>
</dbReference>
<feature type="compositionally biased region" description="Basic residues" evidence="1">
    <location>
        <begin position="65"/>
        <end position="78"/>
    </location>
</feature>
<proteinExistence type="predicted"/>
<accession>A0AAJ0I8S9</accession>
<evidence type="ECO:0000256" key="1">
    <source>
        <dbReference type="SAM" id="MobiDB-lite"/>
    </source>
</evidence>
<feature type="compositionally biased region" description="Basic and acidic residues" evidence="1">
    <location>
        <begin position="315"/>
        <end position="329"/>
    </location>
</feature>
<reference evidence="2 3" key="1">
    <citation type="journal article" date="2023" name="Mol. Phylogenet. Evol.">
        <title>Genome-scale phylogeny and comparative genomics of the fungal order Sordariales.</title>
        <authorList>
            <person name="Hensen N."/>
            <person name="Bonometti L."/>
            <person name="Westerberg I."/>
            <person name="Brannstrom I.O."/>
            <person name="Guillou S."/>
            <person name="Cros-Aarteil S."/>
            <person name="Calhoun S."/>
            <person name="Haridas S."/>
            <person name="Kuo A."/>
            <person name="Mondo S."/>
            <person name="Pangilinan J."/>
            <person name="Riley R."/>
            <person name="LaButti K."/>
            <person name="Andreopoulos B."/>
            <person name="Lipzen A."/>
            <person name="Chen C."/>
            <person name="Yan M."/>
            <person name="Daum C."/>
            <person name="Ng V."/>
            <person name="Clum A."/>
            <person name="Steindorff A."/>
            <person name="Ohm R.A."/>
            <person name="Martin F."/>
            <person name="Silar P."/>
            <person name="Natvig D.O."/>
            <person name="Lalanne C."/>
            <person name="Gautier V."/>
            <person name="Ament-Velasquez S.L."/>
            <person name="Kruys A."/>
            <person name="Hutchinson M.I."/>
            <person name="Powell A.J."/>
            <person name="Barry K."/>
            <person name="Miller A.N."/>
            <person name="Grigoriev I.V."/>
            <person name="Debuchy R."/>
            <person name="Gladieux P."/>
            <person name="Hiltunen Thoren M."/>
            <person name="Johannesson H."/>
        </authorList>
    </citation>
    <scope>NUCLEOTIDE SEQUENCE [LARGE SCALE GENOMIC DNA]</scope>
    <source>
        <strain evidence="2 3">FGSC 10403</strain>
    </source>
</reference>
<dbReference type="AlphaFoldDB" id="A0AAJ0I8S9"/>
<feature type="region of interest" description="Disordered" evidence="1">
    <location>
        <begin position="315"/>
        <end position="360"/>
    </location>
</feature>
<feature type="compositionally biased region" description="Acidic residues" evidence="1">
    <location>
        <begin position="85"/>
        <end position="100"/>
    </location>
</feature>
<dbReference type="NCBIfam" id="TIGR02453">
    <property type="entry name" value="TIGR02453 family protein"/>
    <property type="match status" value="1"/>
</dbReference>
<dbReference type="RefSeq" id="XP_062693254.1">
    <property type="nucleotide sequence ID" value="XM_062837216.1"/>
</dbReference>
<dbReference type="EMBL" id="JAULSX010000004">
    <property type="protein sequence ID" value="KAK3492796.1"/>
    <property type="molecule type" value="Genomic_DNA"/>
</dbReference>
<keyword evidence="3" id="KW-1185">Reference proteome</keyword>
<gene>
    <name evidence="2" type="ORF">B0T23DRAFT_380509</name>
</gene>
<dbReference type="Pfam" id="PF09365">
    <property type="entry name" value="DUF2461"/>
    <property type="match status" value="1"/>
</dbReference>
<dbReference type="InterPro" id="IPR012808">
    <property type="entry name" value="CHP02453"/>
</dbReference>
<feature type="region of interest" description="Disordered" evidence="1">
    <location>
        <begin position="1"/>
        <end position="140"/>
    </location>
</feature>
<comment type="caution">
    <text evidence="2">The sequence shown here is derived from an EMBL/GenBank/DDBJ whole genome shotgun (WGS) entry which is preliminary data.</text>
</comment>
<dbReference type="PANTHER" id="PTHR36452">
    <property type="entry name" value="CHROMOSOME 12, WHOLE GENOME SHOTGUN SEQUENCE"/>
    <property type="match status" value="1"/>
</dbReference>
<name>A0AAJ0I8S9_9PEZI</name>
<organism evidence="2 3">
    <name type="scientific">Neurospora hispaniola</name>
    <dbReference type="NCBI Taxonomy" id="588809"/>
    <lineage>
        <taxon>Eukaryota</taxon>
        <taxon>Fungi</taxon>
        <taxon>Dikarya</taxon>
        <taxon>Ascomycota</taxon>
        <taxon>Pezizomycotina</taxon>
        <taxon>Sordariomycetes</taxon>
        <taxon>Sordariomycetidae</taxon>
        <taxon>Sordariales</taxon>
        <taxon>Sordariaceae</taxon>
        <taxon>Neurospora</taxon>
    </lineage>
</organism>
<sequence length="454" mass="51519">MSKQTMPPRKRKAAAIAHADDAVSTPDYSSRRRSTRVSASAKKSHYFEGGDSDSDSPEVSAAAKSKSKAKATRGRPKKAKVEANPDLDEDDDDDDDDDNEDAYHDDPETQNDEDDDNNHHNNNNEEEESDDSSTSSPKLTFIPIPKLRDLNGVPYTPSTIHPNTLLFLADLRRNNKRSWLKLHDAEYRRSLSDWESYATSLTDEIISSCDSTIPELPFRDINFRIYRDIRFSKDPTPYKPHYSASWSRTGRKGPYACYYVHVEPGKCFVGGGLWHPDGPALGRLRASVDERPGRWRRVLMDKTFRETFLGNGGKESVKYGRETKQEEKKKKTKKKGRGKKDEEEEEEEEEDDEDEQDGGLDEERAVIKAFCVANAENALKTKPKGFDAEHRDIELLKLRNFTVGKKLPDSVFTSKDGQEQVLDVIRAMVPFVTHLNRIVMPDPGDDDDSEEEEA</sequence>
<feature type="compositionally biased region" description="Acidic residues" evidence="1">
    <location>
        <begin position="342"/>
        <end position="360"/>
    </location>
</feature>
<dbReference type="Proteomes" id="UP001285908">
    <property type="component" value="Unassembled WGS sequence"/>
</dbReference>
<dbReference type="GeneID" id="87874838"/>
<evidence type="ECO:0000313" key="2">
    <source>
        <dbReference type="EMBL" id="KAK3492796.1"/>
    </source>
</evidence>
<protein>
    <submittedName>
        <fullName evidence="2">Uncharacterized protein</fullName>
    </submittedName>
</protein>
<evidence type="ECO:0000313" key="3">
    <source>
        <dbReference type="Proteomes" id="UP001285908"/>
    </source>
</evidence>